<dbReference type="SUPFAM" id="SSF51246">
    <property type="entry name" value="Rudiment single hybrid motif"/>
    <property type="match status" value="1"/>
</dbReference>
<keyword evidence="3 6" id="KW-0547">Nucleotide-binding</keyword>
<reference evidence="11" key="2">
    <citation type="submission" date="2020-08" db="EMBL/GenBank/DDBJ databases">
        <authorList>
            <person name="Kikuchi T."/>
        </authorList>
    </citation>
    <scope>NUCLEOTIDE SEQUENCE</scope>
    <source>
        <strain evidence="10">Ka4C1</strain>
    </source>
</reference>
<protein>
    <submittedName>
        <fullName evidence="10">(pine wood nematode) hypothetical protein</fullName>
    </submittedName>
</protein>
<dbReference type="PROSITE" id="PS50975">
    <property type="entry name" value="ATP_GRASP"/>
    <property type="match status" value="1"/>
</dbReference>
<dbReference type="GO" id="GO:0005739">
    <property type="term" value="C:mitochondrion"/>
    <property type="evidence" value="ECO:0007669"/>
    <property type="project" value="TreeGrafter"/>
</dbReference>
<dbReference type="InterPro" id="IPR000089">
    <property type="entry name" value="Biotin_lipoyl"/>
</dbReference>
<accession>A0A1I7SVI9</accession>
<dbReference type="FunFam" id="3.30.1490.20:FF:000003">
    <property type="entry name" value="acetyl-CoA carboxylase isoform X1"/>
    <property type="match status" value="1"/>
</dbReference>
<dbReference type="eggNOG" id="KOG0238">
    <property type="taxonomic scope" value="Eukaryota"/>
</dbReference>
<sequence>MLRTRLSLVQLQRQASGQANATKIRRVLIANRGEIACRVMKTAKKLGIESVAVYSSADVHSQHTKMAEKAFRIGEPSPLQSYLCGDRIIDVALKAGAQAIHPGYGFLSENAEFAEKCAENGLIFMGPPPHAIRDMGMKNTAKKIMIEAKVPVIEGYNGDDQSPELLLDEAKRIGFPVMIKAVCGGGGKGMRIARTEADFHQALESAKTESDKAFGNSAMIIEKYVERPRHVEIQVFGDQHQNYVYLWERDCSIQRRHQKVIEEAPAPGLTSEVRKRIGEAGANAARAVNYTGAGTVEFIMDPLTQKFYFMEMNTRLQVEHPVTEAITGVDLVEWQFTVAEGGKLPLKQEEIKLNGHALEARVYAEDSNAGFMPTAGKLEHLQFPANARIDSGVVEGDEVTVHYDPMIAKVIVWGRDRPEAIANLDAALNNTHIGGLANNVDFVRRCLNHPKFGTAEIYTDFIADHEKELLDTEKIEIPSKESVVEGVASRLLLANTLENDVTGPFTAKDWFRLNYTPEIEVNLSEKTKQKAKIERSNGEISEIQVDGLSVKISEVERTKTETTGLPVVNFRVELDGKMWPVKAVQLKEGLQVFGSEQREWPISSEAPEFDEQSAAGGDLQARSPMPGVVDKVFVKAGDVVKAGQAVVVMIAMKMEYVLKAPFDCTVETVNCSAGKSVGKNAVLVKYHKEE</sequence>
<dbReference type="SMR" id="A0A1I7SVI9"/>
<dbReference type="Pfam" id="PF02785">
    <property type="entry name" value="Biotin_carb_C"/>
    <property type="match status" value="1"/>
</dbReference>
<feature type="domain" description="Lipoyl-binding" evidence="7">
    <location>
        <begin position="609"/>
        <end position="687"/>
    </location>
</feature>
<dbReference type="InterPro" id="IPR011053">
    <property type="entry name" value="Single_hybrid_motif"/>
</dbReference>
<keyword evidence="2" id="KW-0436">Ligase</keyword>
<organism evidence="12 14">
    <name type="scientific">Bursaphelenchus xylophilus</name>
    <name type="common">Pinewood nematode worm</name>
    <name type="synonym">Aphelenchoides xylophilus</name>
    <dbReference type="NCBI Taxonomy" id="6326"/>
    <lineage>
        <taxon>Eukaryota</taxon>
        <taxon>Metazoa</taxon>
        <taxon>Ecdysozoa</taxon>
        <taxon>Nematoda</taxon>
        <taxon>Chromadorea</taxon>
        <taxon>Rhabditida</taxon>
        <taxon>Tylenchina</taxon>
        <taxon>Tylenchomorpha</taxon>
        <taxon>Aphelenchoidea</taxon>
        <taxon>Aphelenchoididae</taxon>
        <taxon>Bursaphelenchus</taxon>
    </lineage>
</organism>
<keyword evidence="4 6" id="KW-0067">ATP-binding</keyword>
<dbReference type="FunFam" id="3.40.50.20:FF:000010">
    <property type="entry name" value="Propionyl-CoA carboxylase subunit alpha"/>
    <property type="match status" value="1"/>
</dbReference>
<dbReference type="InterPro" id="IPR050856">
    <property type="entry name" value="Biotin_carboxylase_complex"/>
</dbReference>
<evidence type="ECO:0000313" key="14">
    <source>
        <dbReference type="WBParaSite" id="BXY_1706600.1"/>
    </source>
</evidence>
<evidence type="ECO:0000313" key="12">
    <source>
        <dbReference type="Proteomes" id="UP000095284"/>
    </source>
</evidence>
<evidence type="ECO:0000256" key="2">
    <source>
        <dbReference type="ARBA" id="ARBA00022598"/>
    </source>
</evidence>
<dbReference type="OrthoDB" id="196847at2759"/>
<dbReference type="CDD" id="cd06850">
    <property type="entry name" value="biotinyl_domain"/>
    <property type="match status" value="1"/>
</dbReference>
<feature type="domain" description="Biotin carboxylation" evidence="9">
    <location>
        <begin position="23"/>
        <end position="467"/>
    </location>
</feature>
<gene>
    <name evidence="10" type="ORF">BXYJ_LOCUS5160</name>
</gene>
<dbReference type="Proteomes" id="UP000582659">
    <property type="component" value="Unassembled WGS sequence"/>
</dbReference>
<dbReference type="EMBL" id="CAJFCV020000002">
    <property type="protein sequence ID" value="CAG9101532.1"/>
    <property type="molecule type" value="Genomic_DNA"/>
</dbReference>
<dbReference type="PANTHER" id="PTHR18866">
    <property type="entry name" value="CARBOXYLASE:PYRUVATE/ACETYL-COA/PROPIONYL-COA CARBOXYLASE"/>
    <property type="match status" value="1"/>
</dbReference>
<keyword evidence="13" id="KW-1185">Reference proteome</keyword>
<dbReference type="PROSITE" id="PS50968">
    <property type="entry name" value="BIOTINYL_LIPOYL"/>
    <property type="match status" value="1"/>
</dbReference>
<evidence type="ECO:0000256" key="1">
    <source>
        <dbReference type="ARBA" id="ARBA00001953"/>
    </source>
</evidence>
<evidence type="ECO:0000256" key="6">
    <source>
        <dbReference type="PROSITE-ProRule" id="PRU00409"/>
    </source>
</evidence>
<dbReference type="AlphaFoldDB" id="A0A1I7SVI9"/>
<dbReference type="Pfam" id="PF00364">
    <property type="entry name" value="Biotin_lipoyl"/>
    <property type="match status" value="1"/>
</dbReference>
<evidence type="ECO:0000256" key="5">
    <source>
        <dbReference type="ARBA" id="ARBA00023267"/>
    </source>
</evidence>
<proteinExistence type="predicted"/>
<evidence type="ECO:0000313" key="10">
    <source>
        <dbReference type="EMBL" id="CAD5217688.1"/>
    </source>
</evidence>
<dbReference type="SUPFAM" id="SSF51230">
    <property type="entry name" value="Single hybrid motif"/>
    <property type="match status" value="1"/>
</dbReference>
<dbReference type="GO" id="GO:0004485">
    <property type="term" value="F:methylcrotonoyl-CoA carboxylase activity"/>
    <property type="evidence" value="ECO:0007669"/>
    <property type="project" value="TreeGrafter"/>
</dbReference>
<evidence type="ECO:0000259" key="8">
    <source>
        <dbReference type="PROSITE" id="PS50975"/>
    </source>
</evidence>
<evidence type="ECO:0000313" key="11">
    <source>
        <dbReference type="EMBL" id="CAG9101532.1"/>
    </source>
</evidence>
<feature type="domain" description="ATP-grasp" evidence="8">
    <location>
        <begin position="142"/>
        <end position="340"/>
    </location>
</feature>
<evidence type="ECO:0000259" key="7">
    <source>
        <dbReference type="PROSITE" id="PS50968"/>
    </source>
</evidence>
<dbReference type="Proteomes" id="UP000095284">
    <property type="component" value="Unplaced"/>
</dbReference>
<dbReference type="SMART" id="SM00878">
    <property type="entry name" value="Biotin_carb_C"/>
    <property type="match status" value="1"/>
</dbReference>
<dbReference type="SUPFAM" id="SSF52440">
    <property type="entry name" value="PreATP-grasp domain"/>
    <property type="match status" value="1"/>
</dbReference>
<dbReference type="InterPro" id="IPR016185">
    <property type="entry name" value="PreATP-grasp_dom_sf"/>
</dbReference>
<comment type="cofactor">
    <cofactor evidence="1">
        <name>biotin</name>
        <dbReference type="ChEBI" id="CHEBI:57586"/>
    </cofactor>
</comment>
<dbReference type="PANTHER" id="PTHR18866:SF33">
    <property type="entry name" value="METHYLCROTONOYL-COA CARBOXYLASE SUBUNIT ALPHA, MITOCHONDRIAL-RELATED"/>
    <property type="match status" value="1"/>
</dbReference>
<evidence type="ECO:0000259" key="9">
    <source>
        <dbReference type="PROSITE" id="PS50979"/>
    </source>
</evidence>
<dbReference type="Pfam" id="PF00289">
    <property type="entry name" value="Biotin_carb_N"/>
    <property type="match status" value="1"/>
</dbReference>
<dbReference type="PROSITE" id="PS50979">
    <property type="entry name" value="BC"/>
    <property type="match status" value="1"/>
</dbReference>
<dbReference type="InterPro" id="IPR011761">
    <property type="entry name" value="ATP-grasp"/>
</dbReference>
<dbReference type="InterPro" id="IPR011054">
    <property type="entry name" value="Rudment_hybrid_motif"/>
</dbReference>
<dbReference type="FunFam" id="3.30.470.20:FF:000028">
    <property type="entry name" value="Methylcrotonoyl-CoA carboxylase subunit alpha, mitochondrial"/>
    <property type="match status" value="1"/>
</dbReference>
<dbReference type="Gene3D" id="2.40.50.100">
    <property type="match status" value="1"/>
</dbReference>
<dbReference type="GO" id="GO:0005524">
    <property type="term" value="F:ATP binding"/>
    <property type="evidence" value="ECO:0007669"/>
    <property type="project" value="UniProtKB-UniRule"/>
</dbReference>
<name>A0A1I7SVI9_BURXY</name>
<dbReference type="SUPFAM" id="SSF56059">
    <property type="entry name" value="Glutathione synthetase ATP-binding domain-like"/>
    <property type="match status" value="1"/>
</dbReference>
<dbReference type="Gene3D" id="3.30.470.20">
    <property type="entry name" value="ATP-grasp fold, B domain"/>
    <property type="match status" value="1"/>
</dbReference>
<dbReference type="EMBL" id="CAJFDI010000002">
    <property type="protein sequence ID" value="CAD5217688.1"/>
    <property type="molecule type" value="Genomic_DNA"/>
</dbReference>
<dbReference type="InterPro" id="IPR011764">
    <property type="entry name" value="Biotin_carboxylation_dom"/>
</dbReference>
<evidence type="ECO:0000256" key="3">
    <source>
        <dbReference type="ARBA" id="ARBA00022741"/>
    </source>
</evidence>
<dbReference type="InterPro" id="IPR005481">
    <property type="entry name" value="BC-like_N"/>
</dbReference>
<dbReference type="InterPro" id="IPR001882">
    <property type="entry name" value="Biotin_BS"/>
</dbReference>
<evidence type="ECO:0000313" key="13">
    <source>
        <dbReference type="Proteomes" id="UP000659654"/>
    </source>
</evidence>
<dbReference type="Proteomes" id="UP000659654">
    <property type="component" value="Unassembled WGS sequence"/>
</dbReference>
<dbReference type="PROSITE" id="PS00867">
    <property type="entry name" value="CPSASE_2"/>
    <property type="match status" value="1"/>
</dbReference>
<dbReference type="PROSITE" id="PS00188">
    <property type="entry name" value="BIOTIN"/>
    <property type="match status" value="1"/>
</dbReference>
<dbReference type="GO" id="GO:0046872">
    <property type="term" value="F:metal ion binding"/>
    <property type="evidence" value="ECO:0007669"/>
    <property type="project" value="InterPro"/>
</dbReference>
<keyword evidence="5" id="KW-0092">Biotin</keyword>
<dbReference type="Pfam" id="PF02786">
    <property type="entry name" value="CPSase_L_D2"/>
    <property type="match status" value="1"/>
</dbReference>
<reference evidence="14" key="1">
    <citation type="submission" date="2016-11" db="UniProtKB">
        <authorList>
            <consortium name="WormBaseParasite"/>
        </authorList>
    </citation>
    <scope>IDENTIFICATION</scope>
</reference>
<evidence type="ECO:0000256" key="4">
    <source>
        <dbReference type="ARBA" id="ARBA00022840"/>
    </source>
</evidence>
<dbReference type="InterPro" id="IPR005479">
    <property type="entry name" value="CPAse_ATP-bd"/>
</dbReference>
<dbReference type="InterPro" id="IPR005482">
    <property type="entry name" value="Biotin_COase_C"/>
</dbReference>
<dbReference type="WBParaSite" id="BXY_1706600.1">
    <property type="protein sequence ID" value="BXY_1706600.1"/>
    <property type="gene ID" value="BXY_1706600"/>
</dbReference>